<dbReference type="EMBL" id="CP108021">
    <property type="protein sequence ID" value="WUM18989.1"/>
    <property type="molecule type" value="Genomic_DNA"/>
</dbReference>
<protein>
    <submittedName>
        <fullName evidence="1">Uncharacterized protein</fullName>
    </submittedName>
</protein>
<evidence type="ECO:0000313" key="2">
    <source>
        <dbReference type="Proteomes" id="UP001432128"/>
    </source>
</evidence>
<proteinExistence type="predicted"/>
<dbReference type="AlphaFoldDB" id="A0AAU4JYX7"/>
<organism evidence="1 2">
    <name type="scientific">Williamsia herbipolensis</name>
    <dbReference type="NCBI Taxonomy" id="1603258"/>
    <lineage>
        <taxon>Bacteria</taxon>
        <taxon>Bacillati</taxon>
        <taxon>Actinomycetota</taxon>
        <taxon>Actinomycetes</taxon>
        <taxon>Mycobacteriales</taxon>
        <taxon>Nocardiaceae</taxon>
        <taxon>Williamsia</taxon>
    </lineage>
</organism>
<accession>A0AAU4JYX7</accession>
<keyword evidence="2" id="KW-1185">Reference proteome</keyword>
<dbReference type="KEGG" id="whr:OG579_14795"/>
<dbReference type="RefSeq" id="WP_328856555.1">
    <property type="nucleotide sequence ID" value="NZ_CP108021.1"/>
</dbReference>
<gene>
    <name evidence="1" type="ORF">OG579_14795</name>
</gene>
<evidence type="ECO:0000313" key="1">
    <source>
        <dbReference type="EMBL" id="WUM18989.1"/>
    </source>
</evidence>
<name>A0AAU4JYX7_9NOCA</name>
<dbReference type="Proteomes" id="UP001432128">
    <property type="component" value="Chromosome"/>
</dbReference>
<reference evidence="1 2" key="1">
    <citation type="submission" date="2022-10" db="EMBL/GenBank/DDBJ databases">
        <title>The complete genomes of actinobacterial strains from the NBC collection.</title>
        <authorList>
            <person name="Joergensen T.S."/>
            <person name="Alvarez Arevalo M."/>
            <person name="Sterndorff E.B."/>
            <person name="Faurdal D."/>
            <person name="Vuksanovic O."/>
            <person name="Mourched A.-S."/>
            <person name="Charusanti P."/>
            <person name="Shaw S."/>
            <person name="Blin K."/>
            <person name="Weber T."/>
        </authorList>
    </citation>
    <scope>NUCLEOTIDE SEQUENCE [LARGE SCALE GENOMIC DNA]</scope>
    <source>
        <strain evidence="1 2">NBC_00319</strain>
    </source>
</reference>
<sequence>MVSCRTSDGPGGTTVIDAVELGGDVDAFVRAIDRPSERTDRNTSVSCAVNVVAPVATWLVSEAGAIRVAWPRVVCGYRDEPLAALQTMREIGRTPVRDLGVLPAAICRGGSAGFARTNGDRDSDTVPEGALRFPTRAVAGATVCAYRTSRSSTGDLQMSGAVARRLTAAAASRIVHESISAPSAPACDTDATEVAVMSLYRPDGSGGATLSVETDGCRRVAVDHGLGYRTASGDVTALLRGDR</sequence>